<evidence type="ECO:0000313" key="3">
    <source>
        <dbReference type="Proteomes" id="UP000746690"/>
    </source>
</evidence>
<sequence>MRRLFLYLVIFLTLISCKKNENSKHENSKVEIIFSEDINKYNYLDKPHDLMFVYDFDTLFLKNQLDNLKDNILKLKEDQNLTFIVVTDAKPKKKTIVESAKITNGIFNSKYNLDKVVTFKISKASREVGIAYSRNLESKLNDSICNMVIKDILVPSFKNKEYYNGVNLSINSLVNYINSN</sequence>
<proteinExistence type="predicted"/>
<evidence type="ECO:0000313" key="2">
    <source>
        <dbReference type="EMBL" id="NMH89892.1"/>
    </source>
</evidence>
<dbReference type="PROSITE" id="PS51257">
    <property type="entry name" value="PROKAR_LIPOPROTEIN"/>
    <property type="match status" value="1"/>
</dbReference>
<gene>
    <name evidence="2" type="ORF">HHX25_20505</name>
</gene>
<name>A0ABX1S206_9FLAO</name>
<dbReference type="Gene3D" id="3.10.310.50">
    <property type="match status" value="1"/>
</dbReference>
<dbReference type="Proteomes" id="UP000746690">
    <property type="component" value="Unassembled WGS sequence"/>
</dbReference>
<dbReference type="Pfam" id="PF04536">
    <property type="entry name" value="TPM_phosphatase"/>
    <property type="match status" value="1"/>
</dbReference>
<accession>A0ABX1S206</accession>
<comment type="caution">
    <text evidence="2">The sequence shown here is derived from an EMBL/GenBank/DDBJ whole genome shotgun (WGS) entry which is preliminary data.</text>
</comment>
<evidence type="ECO:0000259" key="1">
    <source>
        <dbReference type="Pfam" id="PF04536"/>
    </source>
</evidence>
<dbReference type="RefSeq" id="WP_169677295.1">
    <property type="nucleotide sequence ID" value="NZ_JABBHF010000017.1"/>
</dbReference>
<organism evidence="2 3">
    <name type="scientific">Flavivirga algicola</name>
    <dbReference type="NCBI Taxonomy" id="2729136"/>
    <lineage>
        <taxon>Bacteria</taxon>
        <taxon>Pseudomonadati</taxon>
        <taxon>Bacteroidota</taxon>
        <taxon>Flavobacteriia</taxon>
        <taxon>Flavobacteriales</taxon>
        <taxon>Flavobacteriaceae</taxon>
        <taxon>Flavivirga</taxon>
    </lineage>
</organism>
<keyword evidence="3" id="KW-1185">Reference proteome</keyword>
<feature type="domain" description="TPM" evidence="1">
    <location>
        <begin position="53"/>
        <end position="175"/>
    </location>
</feature>
<dbReference type="EMBL" id="JABBHF010000017">
    <property type="protein sequence ID" value="NMH89892.1"/>
    <property type="molecule type" value="Genomic_DNA"/>
</dbReference>
<dbReference type="InterPro" id="IPR007621">
    <property type="entry name" value="TPM_dom"/>
</dbReference>
<reference evidence="2 3" key="1">
    <citation type="submission" date="2020-04" db="EMBL/GenBank/DDBJ databases">
        <title>A Flavivirga sp. nov.</title>
        <authorList>
            <person name="Sun X."/>
        </authorList>
    </citation>
    <scope>NUCLEOTIDE SEQUENCE [LARGE SCALE GENOMIC DNA]</scope>
    <source>
        <strain evidence="2 3">Y03</strain>
    </source>
</reference>
<protein>
    <submittedName>
        <fullName evidence="2">TPM domain-containing protein</fullName>
    </submittedName>
</protein>